<evidence type="ECO:0000256" key="13">
    <source>
        <dbReference type="PROSITE-ProRule" id="PRU00024"/>
    </source>
</evidence>
<evidence type="ECO:0000256" key="11">
    <source>
        <dbReference type="ARBA" id="ARBA00022833"/>
    </source>
</evidence>
<dbReference type="GO" id="GO:0005737">
    <property type="term" value="C:cytoplasm"/>
    <property type="evidence" value="ECO:0007669"/>
    <property type="project" value="UniProtKB-SubCell"/>
</dbReference>
<dbReference type="PRINTS" id="PR01406">
    <property type="entry name" value="BBOXZNFINGER"/>
</dbReference>
<dbReference type="PROSITE" id="PS00518">
    <property type="entry name" value="ZF_RING_1"/>
    <property type="match status" value="1"/>
</dbReference>
<keyword evidence="9 13" id="KW-0863">Zinc-finger</keyword>
<evidence type="ECO:0000256" key="6">
    <source>
        <dbReference type="ARBA" id="ARBA00022490"/>
    </source>
</evidence>
<accession>A0A8C6ZKL5</accession>
<protein>
    <recommendedName>
        <fullName evidence="5">RING-type E3 ubiquitin transferase</fullName>
        <ecNumber evidence="5">2.3.2.27</ecNumber>
    </recommendedName>
</protein>
<dbReference type="SUPFAM" id="SSF57850">
    <property type="entry name" value="RING/U-box"/>
    <property type="match status" value="1"/>
</dbReference>
<evidence type="ECO:0000256" key="10">
    <source>
        <dbReference type="ARBA" id="ARBA00022786"/>
    </source>
</evidence>
<evidence type="ECO:0000313" key="16">
    <source>
        <dbReference type="Ensembl" id="ENSNPEP00000016405.1"/>
    </source>
</evidence>
<keyword evidence="17" id="KW-1185">Reference proteome</keyword>
<dbReference type="InterPro" id="IPR017907">
    <property type="entry name" value="Znf_RING_CS"/>
</dbReference>
<evidence type="ECO:0000256" key="2">
    <source>
        <dbReference type="ARBA" id="ARBA00004496"/>
    </source>
</evidence>
<sequence>MAESFRAEASCPLCRGLFQDPVSVPCGHSFCRGCIARRWEIIDLTCEEASREPAARGSLLRPNRALANVADIVRQLAPRRGDGDEEEEGGGLCAKHREALKLYCQDDGRCICVVCDRSREHRAHAVVPVDEAAEEYQVARGGAGPAGTTCFPIGRQKSIEAERQRLLGEFEGLRQFLREQETLLLGQLEKLEKGIAKRQDDNITDLSKEITLLNKLITELEEKAQQPTLEFLKVSALEPQHLQDLSRLRLIKLSSSQGLGKVLRCLLVWNGGGFVFRGYSRAFPARGSPP</sequence>
<dbReference type="Proteomes" id="UP000694420">
    <property type="component" value="Unplaced"/>
</dbReference>
<dbReference type="InterPro" id="IPR000315">
    <property type="entry name" value="Znf_B-box"/>
</dbReference>
<comment type="pathway">
    <text evidence="3">Protein modification; protein ubiquitination.</text>
</comment>
<dbReference type="PANTHER" id="PTHR24103">
    <property type="entry name" value="E3 UBIQUITIN-PROTEIN LIGASE TRIM"/>
    <property type="match status" value="1"/>
</dbReference>
<dbReference type="AlphaFoldDB" id="A0A8C6ZKL5"/>
<evidence type="ECO:0000313" key="17">
    <source>
        <dbReference type="Proteomes" id="UP000694420"/>
    </source>
</evidence>
<proteinExistence type="inferred from homology"/>
<keyword evidence="10" id="KW-0833">Ubl conjugation pathway</keyword>
<evidence type="ECO:0000256" key="4">
    <source>
        <dbReference type="ARBA" id="ARBA00008518"/>
    </source>
</evidence>
<evidence type="ECO:0000259" key="15">
    <source>
        <dbReference type="PROSITE" id="PS50119"/>
    </source>
</evidence>
<dbReference type="InterPro" id="IPR050143">
    <property type="entry name" value="TRIM/RBCC"/>
</dbReference>
<keyword evidence="8" id="KW-0479">Metal-binding</keyword>
<dbReference type="CDD" id="cd19762">
    <property type="entry name" value="Bbox2_TRIM7-like"/>
    <property type="match status" value="1"/>
</dbReference>
<dbReference type="GO" id="GO:0008270">
    <property type="term" value="F:zinc ion binding"/>
    <property type="evidence" value="ECO:0007669"/>
    <property type="project" value="UniProtKB-KW"/>
</dbReference>
<dbReference type="GO" id="GO:0061630">
    <property type="term" value="F:ubiquitin protein ligase activity"/>
    <property type="evidence" value="ECO:0007669"/>
    <property type="project" value="UniProtKB-EC"/>
</dbReference>
<dbReference type="SUPFAM" id="SSF57845">
    <property type="entry name" value="B-box zinc-binding domain"/>
    <property type="match status" value="1"/>
</dbReference>
<reference evidence="16" key="2">
    <citation type="submission" date="2025-09" db="UniProtKB">
        <authorList>
            <consortium name="Ensembl"/>
        </authorList>
    </citation>
    <scope>IDENTIFICATION</scope>
</reference>
<dbReference type="Pfam" id="PF00643">
    <property type="entry name" value="zf-B_box"/>
    <property type="match status" value="1"/>
</dbReference>
<dbReference type="Gene3D" id="3.30.160.60">
    <property type="entry name" value="Classic Zinc Finger"/>
    <property type="match status" value="1"/>
</dbReference>
<dbReference type="PROSITE" id="PS50089">
    <property type="entry name" value="ZF_RING_2"/>
    <property type="match status" value="1"/>
</dbReference>
<evidence type="ECO:0000256" key="8">
    <source>
        <dbReference type="ARBA" id="ARBA00022723"/>
    </source>
</evidence>
<keyword evidence="11" id="KW-0862">Zinc</keyword>
<comment type="similarity">
    <text evidence="4">Belongs to the TRIM/RBCC family.</text>
</comment>
<evidence type="ECO:0000259" key="14">
    <source>
        <dbReference type="PROSITE" id="PS50089"/>
    </source>
</evidence>
<dbReference type="Gene3D" id="3.30.40.10">
    <property type="entry name" value="Zinc/RING finger domain, C3HC4 (zinc finger)"/>
    <property type="match status" value="1"/>
</dbReference>
<organism evidence="16 17">
    <name type="scientific">Nothoprocta perdicaria</name>
    <name type="common">Chilean tinamou</name>
    <name type="synonym">Crypturus perdicarius</name>
    <dbReference type="NCBI Taxonomy" id="30464"/>
    <lineage>
        <taxon>Eukaryota</taxon>
        <taxon>Metazoa</taxon>
        <taxon>Chordata</taxon>
        <taxon>Craniata</taxon>
        <taxon>Vertebrata</taxon>
        <taxon>Euteleostomi</taxon>
        <taxon>Archelosauria</taxon>
        <taxon>Archosauria</taxon>
        <taxon>Dinosauria</taxon>
        <taxon>Saurischia</taxon>
        <taxon>Theropoda</taxon>
        <taxon>Coelurosauria</taxon>
        <taxon>Aves</taxon>
        <taxon>Palaeognathae</taxon>
        <taxon>Tinamiformes</taxon>
        <taxon>Tinamidae</taxon>
        <taxon>Nothoprocta</taxon>
    </lineage>
</organism>
<evidence type="ECO:0000256" key="3">
    <source>
        <dbReference type="ARBA" id="ARBA00004906"/>
    </source>
</evidence>
<dbReference type="InterPro" id="IPR013083">
    <property type="entry name" value="Znf_RING/FYVE/PHD"/>
</dbReference>
<dbReference type="Pfam" id="PF15227">
    <property type="entry name" value="zf-C3HC4_4"/>
    <property type="match status" value="1"/>
</dbReference>
<dbReference type="EC" id="2.3.2.27" evidence="5"/>
<feature type="domain" description="RING-type" evidence="14">
    <location>
        <begin position="11"/>
        <end position="46"/>
    </location>
</feature>
<comment type="subcellular location">
    <subcellularLocation>
        <location evidence="2">Cytoplasm</location>
    </subcellularLocation>
</comment>
<evidence type="ECO:0000256" key="5">
    <source>
        <dbReference type="ARBA" id="ARBA00012483"/>
    </source>
</evidence>
<feature type="domain" description="B box-type" evidence="15">
    <location>
        <begin position="88"/>
        <end position="129"/>
    </location>
</feature>
<name>A0A8C6ZKL5_NOTPE</name>
<evidence type="ECO:0000256" key="12">
    <source>
        <dbReference type="ARBA" id="ARBA00023054"/>
    </source>
</evidence>
<evidence type="ECO:0000256" key="7">
    <source>
        <dbReference type="ARBA" id="ARBA00022679"/>
    </source>
</evidence>
<evidence type="ECO:0000256" key="9">
    <source>
        <dbReference type="ARBA" id="ARBA00022771"/>
    </source>
</evidence>
<dbReference type="PROSITE" id="PS50119">
    <property type="entry name" value="ZF_BBOX"/>
    <property type="match status" value="1"/>
</dbReference>
<reference evidence="16" key="1">
    <citation type="submission" date="2025-08" db="UniProtKB">
        <authorList>
            <consortium name="Ensembl"/>
        </authorList>
    </citation>
    <scope>IDENTIFICATION</scope>
</reference>
<keyword evidence="6" id="KW-0963">Cytoplasm</keyword>
<keyword evidence="12" id="KW-0175">Coiled coil</keyword>
<dbReference type="Ensembl" id="ENSNPET00000016811.1">
    <property type="protein sequence ID" value="ENSNPEP00000016405.1"/>
    <property type="gene ID" value="ENSNPEG00000012222.1"/>
</dbReference>
<dbReference type="SMART" id="SM00336">
    <property type="entry name" value="BBOX"/>
    <property type="match status" value="1"/>
</dbReference>
<keyword evidence="7" id="KW-0808">Transferase</keyword>
<comment type="catalytic activity">
    <reaction evidence="1">
        <text>S-ubiquitinyl-[E2 ubiquitin-conjugating enzyme]-L-cysteine + [acceptor protein]-L-lysine = [E2 ubiquitin-conjugating enzyme]-L-cysteine + N(6)-ubiquitinyl-[acceptor protein]-L-lysine.</text>
        <dbReference type="EC" id="2.3.2.27"/>
    </reaction>
</comment>
<evidence type="ECO:0000256" key="1">
    <source>
        <dbReference type="ARBA" id="ARBA00000900"/>
    </source>
</evidence>
<dbReference type="SMART" id="SM00184">
    <property type="entry name" value="RING"/>
    <property type="match status" value="1"/>
</dbReference>
<dbReference type="InterPro" id="IPR001841">
    <property type="entry name" value="Znf_RING"/>
</dbReference>
<dbReference type="InterPro" id="IPR020457">
    <property type="entry name" value="Znf_B-box_chordata"/>
</dbReference>